<evidence type="ECO:0000256" key="1">
    <source>
        <dbReference type="ARBA" id="ARBA00006640"/>
    </source>
</evidence>
<dbReference type="GO" id="GO:0003735">
    <property type="term" value="F:structural constituent of ribosome"/>
    <property type="evidence" value="ECO:0007669"/>
    <property type="project" value="InterPro"/>
</dbReference>
<keyword evidence="3" id="KW-0687">Ribonucleoprotein</keyword>
<name>E1Z903_CHLVA</name>
<dbReference type="AlphaFoldDB" id="E1Z903"/>
<gene>
    <name evidence="4" type="ORF">CHLNCDRAFT_142894</name>
</gene>
<dbReference type="GeneID" id="17357209"/>
<accession>E1Z903</accession>
<dbReference type="PANTHER" id="PTHR21109">
    <property type="entry name" value="MITOCHONDRIAL 28S RIBOSOMAL PROTEIN S21"/>
    <property type="match status" value="1"/>
</dbReference>
<dbReference type="KEGG" id="cvr:CHLNCDRAFT_142894"/>
<dbReference type="GO" id="GO:0006412">
    <property type="term" value="P:translation"/>
    <property type="evidence" value="ECO:0007669"/>
    <property type="project" value="InterPro"/>
</dbReference>
<proteinExistence type="inferred from homology"/>
<dbReference type="RefSeq" id="XP_005849533.1">
    <property type="nucleotide sequence ID" value="XM_005849471.1"/>
</dbReference>
<dbReference type="InterPro" id="IPR001911">
    <property type="entry name" value="Ribosomal_bS21"/>
</dbReference>
<evidence type="ECO:0008006" key="6">
    <source>
        <dbReference type="Google" id="ProtNLM"/>
    </source>
</evidence>
<comment type="similarity">
    <text evidence="1">Belongs to the bacterial ribosomal protein bS21 family.</text>
</comment>
<dbReference type="STRING" id="554065.E1Z903"/>
<dbReference type="EMBL" id="GL433839">
    <property type="protein sequence ID" value="EFN57431.1"/>
    <property type="molecule type" value="Genomic_DNA"/>
</dbReference>
<dbReference type="GO" id="GO:0005840">
    <property type="term" value="C:ribosome"/>
    <property type="evidence" value="ECO:0007669"/>
    <property type="project" value="UniProtKB-KW"/>
</dbReference>
<dbReference type="Proteomes" id="UP000008141">
    <property type="component" value="Unassembled WGS sequence"/>
</dbReference>
<evidence type="ECO:0000256" key="2">
    <source>
        <dbReference type="ARBA" id="ARBA00022980"/>
    </source>
</evidence>
<dbReference type="PANTHER" id="PTHR21109:SF0">
    <property type="entry name" value="SMALL RIBOSOMAL SUBUNIT PROTEIN BS21M"/>
    <property type="match status" value="1"/>
</dbReference>
<dbReference type="OrthoDB" id="785538at2759"/>
<protein>
    <recommendedName>
        <fullName evidence="6">30S ribosomal protein S21, chloroplastic</fullName>
    </recommendedName>
</protein>
<dbReference type="GO" id="GO:1990904">
    <property type="term" value="C:ribonucleoprotein complex"/>
    <property type="evidence" value="ECO:0007669"/>
    <property type="project" value="UniProtKB-KW"/>
</dbReference>
<evidence type="ECO:0000256" key="3">
    <source>
        <dbReference type="ARBA" id="ARBA00023274"/>
    </source>
</evidence>
<sequence>MQALAFSSSSLVGSRALVKQASNGTAQKLAMKSRSTYQVQVVVGDDEPQDNALKRFRREVMSAGKHRTHRSFCVIPEVRRRRYFENSVDAKKRKHKESRMAMKRQQAVRNFSQVSGQEPAPFSDMFGASDDLDLALHL</sequence>
<dbReference type="Pfam" id="PF01165">
    <property type="entry name" value="Ribosomal_S21"/>
    <property type="match status" value="1"/>
</dbReference>
<reference evidence="4 5" key="1">
    <citation type="journal article" date="2010" name="Plant Cell">
        <title>The Chlorella variabilis NC64A genome reveals adaptation to photosymbiosis, coevolution with viruses, and cryptic sex.</title>
        <authorList>
            <person name="Blanc G."/>
            <person name="Duncan G."/>
            <person name="Agarkova I."/>
            <person name="Borodovsky M."/>
            <person name="Gurnon J."/>
            <person name="Kuo A."/>
            <person name="Lindquist E."/>
            <person name="Lucas S."/>
            <person name="Pangilinan J."/>
            <person name="Polle J."/>
            <person name="Salamov A."/>
            <person name="Terry A."/>
            <person name="Yamada T."/>
            <person name="Dunigan D.D."/>
            <person name="Grigoriev I.V."/>
            <person name="Claverie J.M."/>
            <person name="Van Etten J.L."/>
        </authorList>
    </citation>
    <scope>NUCLEOTIDE SEQUENCE [LARGE SCALE GENOMIC DNA]</scope>
    <source>
        <strain evidence="4 5">NC64A</strain>
    </source>
</reference>
<keyword evidence="5" id="KW-1185">Reference proteome</keyword>
<dbReference type="InParanoid" id="E1Z903"/>
<keyword evidence="2" id="KW-0689">Ribosomal protein</keyword>
<dbReference type="HAMAP" id="MF_00358">
    <property type="entry name" value="Ribosomal_bS21"/>
    <property type="match status" value="1"/>
</dbReference>
<evidence type="ECO:0000313" key="4">
    <source>
        <dbReference type="EMBL" id="EFN57431.1"/>
    </source>
</evidence>
<evidence type="ECO:0000313" key="5">
    <source>
        <dbReference type="Proteomes" id="UP000008141"/>
    </source>
</evidence>
<dbReference type="eggNOG" id="ENOG502SFBQ">
    <property type="taxonomic scope" value="Eukaryota"/>
</dbReference>
<organism evidence="5">
    <name type="scientific">Chlorella variabilis</name>
    <name type="common">Green alga</name>
    <dbReference type="NCBI Taxonomy" id="554065"/>
    <lineage>
        <taxon>Eukaryota</taxon>
        <taxon>Viridiplantae</taxon>
        <taxon>Chlorophyta</taxon>
        <taxon>core chlorophytes</taxon>
        <taxon>Trebouxiophyceae</taxon>
        <taxon>Chlorellales</taxon>
        <taxon>Chlorellaceae</taxon>
        <taxon>Chlorella clade</taxon>
        <taxon>Chlorella</taxon>
    </lineage>
</organism>